<dbReference type="EMBL" id="UZAE01002832">
    <property type="protein sequence ID" value="VDO00089.1"/>
    <property type="molecule type" value="Genomic_DNA"/>
</dbReference>
<dbReference type="Proteomes" id="UP000278807">
    <property type="component" value="Unassembled WGS sequence"/>
</dbReference>
<feature type="region of interest" description="Disordered" evidence="1">
    <location>
        <begin position="106"/>
        <end position="135"/>
    </location>
</feature>
<evidence type="ECO:0000313" key="2">
    <source>
        <dbReference type="EMBL" id="VDO00089.1"/>
    </source>
</evidence>
<name>A0A0R3TAZ2_RODNA</name>
<evidence type="ECO:0000313" key="3">
    <source>
        <dbReference type="Proteomes" id="UP000278807"/>
    </source>
</evidence>
<keyword evidence="3" id="KW-1185">Reference proteome</keyword>
<feature type="compositionally biased region" description="Polar residues" evidence="1">
    <location>
        <begin position="115"/>
        <end position="135"/>
    </location>
</feature>
<evidence type="ECO:0000313" key="4">
    <source>
        <dbReference type="WBParaSite" id="HNAJ_0000423101-mRNA-1"/>
    </source>
</evidence>
<evidence type="ECO:0000256" key="1">
    <source>
        <dbReference type="SAM" id="MobiDB-lite"/>
    </source>
</evidence>
<dbReference type="STRING" id="102285.A0A0R3TAZ2"/>
<organism evidence="4">
    <name type="scientific">Rodentolepis nana</name>
    <name type="common">Dwarf tapeworm</name>
    <name type="synonym">Hymenolepis nana</name>
    <dbReference type="NCBI Taxonomy" id="102285"/>
    <lineage>
        <taxon>Eukaryota</taxon>
        <taxon>Metazoa</taxon>
        <taxon>Spiralia</taxon>
        <taxon>Lophotrochozoa</taxon>
        <taxon>Platyhelminthes</taxon>
        <taxon>Cestoda</taxon>
        <taxon>Eucestoda</taxon>
        <taxon>Cyclophyllidea</taxon>
        <taxon>Hymenolepididae</taxon>
        <taxon>Rodentolepis</taxon>
    </lineage>
</organism>
<protein>
    <submittedName>
        <fullName evidence="4">PB1 domain-containing protein</fullName>
    </submittedName>
</protein>
<dbReference type="OrthoDB" id="10264062at2759"/>
<reference evidence="2 3" key="2">
    <citation type="submission" date="2018-11" db="EMBL/GenBank/DDBJ databases">
        <authorList>
            <consortium name="Pathogen Informatics"/>
        </authorList>
    </citation>
    <scope>NUCLEOTIDE SEQUENCE [LARGE SCALE GENOMIC DNA]</scope>
</reference>
<dbReference type="AlphaFoldDB" id="A0A0R3TAZ2"/>
<dbReference type="WBParaSite" id="HNAJ_0000423101-mRNA-1">
    <property type="protein sequence ID" value="HNAJ_0000423101-mRNA-1"/>
    <property type="gene ID" value="HNAJ_0000423101"/>
</dbReference>
<proteinExistence type="predicted"/>
<sequence>MESSGSIRVKLKFVSQSGLPSYHQFVLDPSVTTFNKFIHLIRQTIQTDDVISISCLSRDRFGEQTQCVLLSDSDFRKALSHSSDKTLRVYVETRAKSEESWDIVDNDEVVDSRNDNGTPHQLDNQSSPKSSMIPNVPSRLSISNSLSTGYLVSGIRSAMAYKGLLQNVSQQLAKTVNSIEKAINFKNEIIPPSPITESEFRGYMDSIGRFVRLQDF</sequence>
<gene>
    <name evidence="2" type="ORF">HNAJ_LOCUS4229</name>
</gene>
<accession>A0A0R3TAZ2</accession>
<reference evidence="4" key="1">
    <citation type="submission" date="2017-02" db="UniProtKB">
        <authorList>
            <consortium name="WormBaseParasite"/>
        </authorList>
    </citation>
    <scope>IDENTIFICATION</scope>
</reference>